<feature type="transmembrane region" description="Helical" evidence="7">
    <location>
        <begin position="108"/>
        <end position="125"/>
    </location>
</feature>
<evidence type="ECO:0000256" key="2">
    <source>
        <dbReference type="ARBA" id="ARBA00009025"/>
    </source>
</evidence>
<dbReference type="GO" id="GO:0008137">
    <property type="term" value="F:NADH dehydrogenase (ubiquinone) activity"/>
    <property type="evidence" value="ECO:0007669"/>
    <property type="project" value="InterPro"/>
</dbReference>
<reference evidence="9" key="2">
    <citation type="submission" date="2020-09" db="EMBL/GenBank/DDBJ databases">
        <authorList>
            <person name="Sun Q."/>
            <person name="Kim S."/>
        </authorList>
    </citation>
    <scope>NUCLEOTIDE SEQUENCE</scope>
    <source>
        <strain evidence="9">KCTC 12988</strain>
    </source>
</reference>
<dbReference type="Pfam" id="PF00361">
    <property type="entry name" value="Proton_antipo_M"/>
    <property type="match status" value="1"/>
</dbReference>
<keyword evidence="3 6" id="KW-0812">Transmembrane</keyword>
<organism evidence="9 10">
    <name type="scientific">Roseibacillus persicicus</name>
    <dbReference type="NCBI Taxonomy" id="454148"/>
    <lineage>
        <taxon>Bacteria</taxon>
        <taxon>Pseudomonadati</taxon>
        <taxon>Verrucomicrobiota</taxon>
        <taxon>Verrucomicrobiia</taxon>
        <taxon>Verrucomicrobiales</taxon>
        <taxon>Verrucomicrobiaceae</taxon>
        <taxon>Roseibacillus</taxon>
    </lineage>
</organism>
<feature type="transmembrane region" description="Helical" evidence="7">
    <location>
        <begin position="416"/>
        <end position="437"/>
    </location>
</feature>
<dbReference type="NCBIfam" id="TIGR01972">
    <property type="entry name" value="NDH_I_M"/>
    <property type="match status" value="1"/>
</dbReference>
<keyword evidence="10" id="KW-1185">Reference proteome</keyword>
<dbReference type="PANTHER" id="PTHR43507:SF4">
    <property type="entry name" value="PROTON-TRANSLOCATING NADH-QUINONE OXIDOREDUCTASE, CHAIN M"/>
    <property type="match status" value="1"/>
</dbReference>
<keyword evidence="4 7" id="KW-1133">Transmembrane helix</keyword>
<feature type="transmembrane region" description="Helical" evidence="7">
    <location>
        <begin position="131"/>
        <end position="150"/>
    </location>
</feature>
<feature type="transmembrane region" description="Helical" evidence="7">
    <location>
        <begin position="236"/>
        <end position="256"/>
    </location>
</feature>
<dbReference type="GO" id="GO:0042773">
    <property type="term" value="P:ATP synthesis coupled electron transport"/>
    <property type="evidence" value="ECO:0007669"/>
    <property type="project" value="InterPro"/>
</dbReference>
<evidence type="ECO:0000313" key="9">
    <source>
        <dbReference type="EMBL" id="GHC63006.1"/>
    </source>
</evidence>
<feature type="transmembrane region" description="Helical" evidence="7">
    <location>
        <begin position="70"/>
        <end position="96"/>
    </location>
</feature>
<evidence type="ECO:0000313" key="10">
    <source>
        <dbReference type="Proteomes" id="UP000644507"/>
    </source>
</evidence>
<evidence type="ECO:0000256" key="7">
    <source>
        <dbReference type="SAM" id="Phobius"/>
    </source>
</evidence>
<protein>
    <submittedName>
        <fullName evidence="9">NADH dehydrogenase subunit M</fullName>
    </submittedName>
</protein>
<evidence type="ECO:0000256" key="3">
    <source>
        <dbReference type="ARBA" id="ARBA00022692"/>
    </source>
</evidence>
<dbReference type="RefSeq" id="WP_189572423.1">
    <property type="nucleotide sequence ID" value="NZ_BMXI01000016.1"/>
</dbReference>
<comment type="similarity">
    <text evidence="2">Belongs to the complex I subunit 4 family.</text>
</comment>
<feature type="transmembrane region" description="Helical" evidence="7">
    <location>
        <begin position="466"/>
        <end position="487"/>
    </location>
</feature>
<accession>A0A918TUB5</accession>
<dbReference type="AlphaFoldDB" id="A0A918TUB5"/>
<dbReference type="InterPro" id="IPR001750">
    <property type="entry name" value="ND/Mrp_TM"/>
</dbReference>
<feature type="transmembrane region" description="Helical" evidence="7">
    <location>
        <begin position="268"/>
        <end position="290"/>
    </location>
</feature>
<dbReference type="Proteomes" id="UP000644507">
    <property type="component" value="Unassembled WGS sequence"/>
</dbReference>
<reference evidence="9" key="1">
    <citation type="journal article" date="2014" name="Int. J. Syst. Evol. Microbiol.">
        <title>Complete genome sequence of Corynebacterium casei LMG S-19264T (=DSM 44701T), isolated from a smear-ripened cheese.</title>
        <authorList>
            <consortium name="US DOE Joint Genome Institute (JGI-PGF)"/>
            <person name="Walter F."/>
            <person name="Albersmeier A."/>
            <person name="Kalinowski J."/>
            <person name="Ruckert C."/>
        </authorList>
    </citation>
    <scope>NUCLEOTIDE SEQUENCE</scope>
    <source>
        <strain evidence="9">KCTC 12988</strain>
    </source>
</reference>
<dbReference type="GO" id="GO:0015990">
    <property type="term" value="P:electron transport coupled proton transport"/>
    <property type="evidence" value="ECO:0007669"/>
    <property type="project" value="TreeGrafter"/>
</dbReference>
<evidence type="ECO:0000256" key="4">
    <source>
        <dbReference type="ARBA" id="ARBA00022989"/>
    </source>
</evidence>
<evidence type="ECO:0000259" key="8">
    <source>
        <dbReference type="Pfam" id="PF00361"/>
    </source>
</evidence>
<proteinExistence type="inferred from homology"/>
<comment type="caution">
    <text evidence="9">The sequence shown here is derived from an EMBL/GenBank/DDBJ whole genome shotgun (WGS) entry which is preliminary data.</text>
</comment>
<dbReference type="InterPro" id="IPR010227">
    <property type="entry name" value="NADH_Q_OxRdtase_chainM/4"/>
</dbReference>
<feature type="domain" description="NADH:quinone oxidoreductase/Mrp antiporter transmembrane" evidence="8">
    <location>
        <begin position="126"/>
        <end position="407"/>
    </location>
</feature>
<dbReference type="GO" id="GO:0003954">
    <property type="term" value="F:NADH dehydrogenase activity"/>
    <property type="evidence" value="ECO:0007669"/>
    <property type="project" value="TreeGrafter"/>
</dbReference>
<dbReference type="GO" id="GO:0048039">
    <property type="term" value="F:ubiquinone binding"/>
    <property type="evidence" value="ECO:0007669"/>
    <property type="project" value="TreeGrafter"/>
</dbReference>
<dbReference type="GO" id="GO:0016020">
    <property type="term" value="C:membrane"/>
    <property type="evidence" value="ECO:0007669"/>
    <property type="project" value="UniProtKB-SubCell"/>
</dbReference>
<comment type="subcellular location">
    <subcellularLocation>
        <location evidence="1">Endomembrane system</location>
        <topology evidence="1">Multi-pass membrane protein</topology>
    </subcellularLocation>
    <subcellularLocation>
        <location evidence="6">Membrane</location>
        <topology evidence="6">Multi-pass membrane protein</topology>
    </subcellularLocation>
</comment>
<dbReference type="InterPro" id="IPR003918">
    <property type="entry name" value="NADH_UbQ_OxRdtase"/>
</dbReference>
<keyword evidence="5 7" id="KW-0472">Membrane</keyword>
<feature type="transmembrane region" description="Helical" evidence="7">
    <location>
        <begin position="371"/>
        <end position="396"/>
    </location>
</feature>
<sequence length="504" mass="52913">MIDQTLILLLAIPLVALVAIIAGGPARNIALMASVGNFGIALVTSIVWTQVAAPEQLGAFELIVLAKPQITLALGLPDAMAVIMMLLTTLVPIAAVLAGKCPEGRERLWFSSVLLISLGALGAFLSTDLFFFYAFHELALIPTFLMIGMLGKGDRKAAAWKITIYLAFGSIVLLAGLLWLVAATESPSLLFKDILAGQVDSGDQIGIAALLLVGFGVLVSLFPFHSWAAPAYASAPTPVAMLHAGVLKKFGLYGLLRLFPLVPEGMQHWLVALVVLLLGNILWVGMVTINQKRLDSMLANSSVMHMGYVFLAIAALIAAGSTDANNIALPAAVVLMFGHGVSIALLFALSDRIESKTGSLRMEELGGLAKSAPGLAFLFGLAGMASIGLPGLANFAGEAAVFLSGFKNWDAGQPLGAVQIATIIAIFGVVISAIYMLRAVRNIFHAAPVKLTESAEDLNMSEKIPALILAAALLVVGLYPNILFNLFNPTAEAVEPEVSLVEAP</sequence>
<feature type="transmembrane region" description="Helical" evidence="7">
    <location>
        <begin position="29"/>
        <end position="50"/>
    </location>
</feature>
<name>A0A918TUB5_9BACT</name>
<dbReference type="PANTHER" id="PTHR43507">
    <property type="entry name" value="NADH-UBIQUINONE OXIDOREDUCTASE CHAIN 4"/>
    <property type="match status" value="1"/>
</dbReference>
<dbReference type="EMBL" id="BMXI01000016">
    <property type="protein sequence ID" value="GHC63006.1"/>
    <property type="molecule type" value="Genomic_DNA"/>
</dbReference>
<dbReference type="PRINTS" id="PR01437">
    <property type="entry name" value="NUOXDRDTASE4"/>
</dbReference>
<feature type="transmembrane region" description="Helical" evidence="7">
    <location>
        <begin position="6"/>
        <end position="22"/>
    </location>
</feature>
<evidence type="ECO:0000256" key="1">
    <source>
        <dbReference type="ARBA" id="ARBA00004127"/>
    </source>
</evidence>
<evidence type="ECO:0000256" key="5">
    <source>
        <dbReference type="ARBA" id="ARBA00023136"/>
    </source>
</evidence>
<feature type="transmembrane region" description="Helical" evidence="7">
    <location>
        <begin position="302"/>
        <end position="321"/>
    </location>
</feature>
<feature type="transmembrane region" description="Helical" evidence="7">
    <location>
        <begin position="162"/>
        <end position="184"/>
    </location>
</feature>
<feature type="transmembrane region" description="Helical" evidence="7">
    <location>
        <begin position="327"/>
        <end position="350"/>
    </location>
</feature>
<evidence type="ECO:0000256" key="6">
    <source>
        <dbReference type="RuleBase" id="RU000320"/>
    </source>
</evidence>
<dbReference type="GO" id="GO:0012505">
    <property type="term" value="C:endomembrane system"/>
    <property type="evidence" value="ECO:0007669"/>
    <property type="project" value="UniProtKB-SubCell"/>
</dbReference>
<gene>
    <name evidence="9" type="ORF">GCM10007100_32990</name>
</gene>
<feature type="transmembrane region" description="Helical" evidence="7">
    <location>
        <begin position="204"/>
        <end position="224"/>
    </location>
</feature>